<comment type="caution">
    <text evidence="1">The sequence shown here is derived from an EMBL/GenBank/DDBJ whole genome shotgun (WGS) entry which is preliminary data.</text>
</comment>
<name>A0AAV9DQT0_ACOCL</name>
<organism evidence="1 2">
    <name type="scientific">Acorus calamus</name>
    <name type="common">Sweet flag</name>
    <dbReference type="NCBI Taxonomy" id="4465"/>
    <lineage>
        <taxon>Eukaryota</taxon>
        <taxon>Viridiplantae</taxon>
        <taxon>Streptophyta</taxon>
        <taxon>Embryophyta</taxon>
        <taxon>Tracheophyta</taxon>
        <taxon>Spermatophyta</taxon>
        <taxon>Magnoliopsida</taxon>
        <taxon>Liliopsida</taxon>
        <taxon>Acoraceae</taxon>
        <taxon>Acorus</taxon>
    </lineage>
</organism>
<reference evidence="1" key="1">
    <citation type="journal article" date="2023" name="Nat. Commun.">
        <title>Diploid and tetraploid genomes of Acorus and the evolution of monocots.</title>
        <authorList>
            <person name="Ma L."/>
            <person name="Liu K.W."/>
            <person name="Li Z."/>
            <person name="Hsiao Y.Y."/>
            <person name="Qi Y."/>
            <person name="Fu T."/>
            <person name="Tang G.D."/>
            <person name="Zhang D."/>
            <person name="Sun W.H."/>
            <person name="Liu D.K."/>
            <person name="Li Y."/>
            <person name="Chen G.Z."/>
            <person name="Liu X.D."/>
            <person name="Liao X.Y."/>
            <person name="Jiang Y.T."/>
            <person name="Yu X."/>
            <person name="Hao Y."/>
            <person name="Huang J."/>
            <person name="Zhao X.W."/>
            <person name="Ke S."/>
            <person name="Chen Y.Y."/>
            <person name="Wu W.L."/>
            <person name="Hsu J.L."/>
            <person name="Lin Y.F."/>
            <person name="Huang M.D."/>
            <person name="Li C.Y."/>
            <person name="Huang L."/>
            <person name="Wang Z.W."/>
            <person name="Zhao X."/>
            <person name="Zhong W.Y."/>
            <person name="Peng D.H."/>
            <person name="Ahmad S."/>
            <person name="Lan S."/>
            <person name="Zhang J.S."/>
            <person name="Tsai W.C."/>
            <person name="Van de Peer Y."/>
            <person name="Liu Z.J."/>
        </authorList>
    </citation>
    <scope>NUCLEOTIDE SEQUENCE</scope>
    <source>
        <strain evidence="1">CP</strain>
    </source>
</reference>
<evidence type="ECO:0000313" key="1">
    <source>
        <dbReference type="EMBL" id="KAK1303490.1"/>
    </source>
</evidence>
<sequence>MWTGEARKPAQHQLKACVECETNPRWETVASSAFRVCQRTGRRSGGCVAGTRSTRPVLIGGSVAGEPAHCVGFAAMRRSALGEKKN</sequence>
<dbReference type="EMBL" id="JAUJYO010000011">
    <property type="protein sequence ID" value="KAK1303490.1"/>
    <property type="molecule type" value="Genomic_DNA"/>
</dbReference>
<proteinExistence type="predicted"/>
<reference evidence="1" key="2">
    <citation type="submission" date="2023-06" db="EMBL/GenBank/DDBJ databases">
        <authorList>
            <person name="Ma L."/>
            <person name="Liu K.-W."/>
            <person name="Li Z."/>
            <person name="Hsiao Y.-Y."/>
            <person name="Qi Y."/>
            <person name="Fu T."/>
            <person name="Tang G."/>
            <person name="Zhang D."/>
            <person name="Sun W.-H."/>
            <person name="Liu D.-K."/>
            <person name="Li Y."/>
            <person name="Chen G.-Z."/>
            <person name="Liu X.-D."/>
            <person name="Liao X.-Y."/>
            <person name="Jiang Y.-T."/>
            <person name="Yu X."/>
            <person name="Hao Y."/>
            <person name="Huang J."/>
            <person name="Zhao X.-W."/>
            <person name="Ke S."/>
            <person name="Chen Y.-Y."/>
            <person name="Wu W.-L."/>
            <person name="Hsu J.-L."/>
            <person name="Lin Y.-F."/>
            <person name="Huang M.-D."/>
            <person name="Li C.-Y."/>
            <person name="Huang L."/>
            <person name="Wang Z.-W."/>
            <person name="Zhao X."/>
            <person name="Zhong W.-Y."/>
            <person name="Peng D.-H."/>
            <person name="Ahmad S."/>
            <person name="Lan S."/>
            <person name="Zhang J.-S."/>
            <person name="Tsai W.-C."/>
            <person name="Van De Peer Y."/>
            <person name="Liu Z.-J."/>
        </authorList>
    </citation>
    <scope>NUCLEOTIDE SEQUENCE</scope>
    <source>
        <strain evidence="1">CP</strain>
        <tissue evidence="1">Leaves</tissue>
    </source>
</reference>
<evidence type="ECO:0000313" key="2">
    <source>
        <dbReference type="Proteomes" id="UP001180020"/>
    </source>
</evidence>
<dbReference type="Proteomes" id="UP001180020">
    <property type="component" value="Unassembled WGS sequence"/>
</dbReference>
<keyword evidence="2" id="KW-1185">Reference proteome</keyword>
<dbReference type="AlphaFoldDB" id="A0AAV9DQT0"/>
<accession>A0AAV9DQT0</accession>
<gene>
    <name evidence="1" type="ORF">QJS10_CPB11g02018</name>
</gene>
<protein>
    <submittedName>
        <fullName evidence="1">Uncharacterized protein</fullName>
    </submittedName>
</protein>